<reference evidence="1" key="1">
    <citation type="submission" date="2019-08" db="EMBL/GenBank/DDBJ databases">
        <authorList>
            <person name="Kucharzyk K."/>
            <person name="Murdoch R.W."/>
            <person name="Higgins S."/>
            <person name="Loffler F."/>
        </authorList>
    </citation>
    <scope>NUCLEOTIDE SEQUENCE</scope>
</reference>
<name>A0A645H303_9ZZZZ</name>
<comment type="caution">
    <text evidence="1">The sequence shown here is derived from an EMBL/GenBank/DDBJ whole genome shotgun (WGS) entry which is preliminary data.</text>
</comment>
<dbReference type="AlphaFoldDB" id="A0A645H303"/>
<protein>
    <submittedName>
        <fullName evidence="1">Uncharacterized protein</fullName>
    </submittedName>
</protein>
<dbReference type="EMBL" id="VSSQ01081269">
    <property type="protein sequence ID" value="MPN30223.1"/>
    <property type="molecule type" value="Genomic_DNA"/>
</dbReference>
<proteinExistence type="predicted"/>
<dbReference type="AntiFam" id="ANF00007">
    <property type="entry name" value="Shadow ORF (opposite clpB)"/>
</dbReference>
<accession>A0A645H303</accession>
<evidence type="ECO:0000313" key="1">
    <source>
        <dbReference type="EMBL" id="MPN30223.1"/>
    </source>
</evidence>
<gene>
    <name evidence="1" type="ORF">SDC9_177686</name>
</gene>
<organism evidence="1">
    <name type="scientific">bioreactor metagenome</name>
    <dbReference type="NCBI Taxonomy" id="1076179"/>
    <lineage>
        <taxon>unclassified sequences</taxon>
        <taxon>metagenomes</taxon>
        <taxon>ecological metagenomes</taxon>
    </lineage>
</organism>
<sequence>MQLVDEGDDLAGGVLDLVEDSLQPLLELTTVFRAGDHRRQIEGNHPASLQRIGHITGNNTLSEALDDGRLADAGFADQHRVVLGTTAQHLDDAPDLRVASDHRVELALTSTRRQVDRILVEC</sequence>